<dbReference type="InterPro" id="IPR013520">
    <property type="entry name" value="Ribonucl_H"/>
</dbReference>
<name>A0A7Y0ANK4_9FLAO</name>
<dbReference type="RefSeq" id="WP_169235155.1">
    <property type="nucleotide sequence ID" value="NZ_JABBGI010000015.1"/>
</dbReference>
<dbReference type="AlphaFoldDB" id="A0A7Y0ANK4"/>
<dbReference type="EMBL" id="JABBGI010000015">
    <property type="protein sequence ID" value="NML70631.1"/>
    <property type="molecule type" value="Genomic_DNA"/>
</dbReference>
<dbReference type="PANTHER" id="PTHR23044">
    <property type="entry name" value="3'-5' EXONUCLEASE ERI1-RELATED"/>
    <property type="match status" value="1"/>
</dbReference>
<accession>A0A7Y0ANK4</accession>
<keyword evidence="3 5" id="KW-0269">Exonuclease</keyword>
<evidence type="ECO:0000256" key="1">
    <source>
        <dbReference type="ARBA" id="ARBA00022722"/>
    </source>
</evidence>
<dbReference type="Pfam" id="PF00929">
    <property type="entry name" value="RNase_T"/>
    <property type="match status" value="1"/>
</dbReference>
<dbReference type="Proteomes" id="UP000544054">
    <property type="component" value="Unassembled WGS sequence"/>
</dbReference>
<keyword evidence="1" id="KW-0540">Nuclease</keyword>
<dbReference type="GO" id="GO:0000175">
    <property type="term" value="F:3'-5'-RNA exonuclease activity"/>
    <property type="evidence" value="ECO:0007669"/>
    <property type="project" value="InterPro"/>
</dbReference>
<evidence type="ECO:0000259" key="4">
    <source>
        <dbReference type="SMART" id="SM00479"/>
    </source>
</evidence>
<proteinExistence type="predicted"/>
<dbReference type="InterPro" id="IPR051274">
    <property type="entry name" value="3-5_Exoribonuclease"/>
</dbReference>
<dbReference type="CDD" id="cd06133">
    <property type="entry name" value="ERI-1_3'hExo_like"/>
    <property type="match status" value="1"/>
</dbReference>
<dbReference type="GO" id="GO:0003676">
    <property type="term" value="F:nucleic acid binding"/>
    <property type="evidence" value="ECO:0007669"/>
    <property type="project" value="InterPro"/>
</dbReference>
<dbReference type="Gene3D" id="3.30.420.10">
    <property type="entry name" value="Ribonuclease H-like superfamily/Ribonuclease H"/>
    <property type="match status" value="1"/>
</dbReference>
<comment type="caution">
    <text evidence="5">The sequence shown here is derived from an EMBL/GenBank/DDBJ whole genome shotgun (WGS) entry which is preliminary data.</text>
</comment>
<reference evidence="5 6" key="1">
    <citation type="submission" date="2020-04" db="EMBL/GenBank/DDBJ databases">
        <title>Chryseobacterium sp. RP-3-3 sp. nov., isolated from Jeju soil.</title>
        <authorList>
            <person name="Dahal R.H."/>
        </authorList>
    </citation>
    <scope>NUCLEOTIDE SEQUENCE [LARGE SCALE GENOMIC DNA]</scope>
    <source>
        <strain evidence="5 6">RP-3-3</strain>
    </source>
</reference>
<dbReference type="SUPFAM" id="SSF53098">
    <property type="entry name" value="Ribonuclease H-like"/>
    <property type="match status" value="1"/>
</dbReference>
<dbReference type="InterPro" id="IPR047201">
    <property type="entry name" value="ERI-1_3'hExo-like"/>
</dbReference>
<evidence type="ECO:0000313" key="6">
    <source>
        <dbReference type="Proteomes" id="UP000544054"/>
    </source>
</evidence>
<evidence type="ECO:0000256" key="2">
    <source>
        <dbReference type="ARBA" id="ARBA00022801"/>
    </source>
</evidence>
<feature type="domain" description="Exonuclease" evidence="4">
    <location>
        <begin position="40"/>
        <end position="215"/>
    </location>
</feature>
<keyword evidence="2" id="KW-0378">Hydrolase</keyword>
<evidence type="ECO:0000313" key="5">
    <source>
        <dbReference type="EMBL" id="NML70631.1"/>
    </source>
</evidence>
<sequence>MSNEWRHCNDTGPYTFYIVLYTFNFNTFYILQKNHEHNNEILIIDLEATCWENDRIPIGQKVDIIEIGICKLDLKSKAISQKQSIYVIPERSEINDFCTKLTGITPQLIEEKGIYFEEACEKILDEYHPSTLTWAGFGNFDKEQIFEQCDWLGIEIPFAGPYLNVMEEFRDHFRLHKMIGLKRALEYLKMDFEGNHHSGADDAYNAAKILQKILE</sequence>
<dbReference type="InterPro" id="IPR036397">
    <property type="entry name" value="RNaseH_sf"/>
</dbReference>
<dbReference type="SMART" id="SM00479">
    <property type="entry name" value="EXOIII"/>
    <property type="match status" value="1"/>
</dbReference>
<keyword evidence="6" id="KW-1185">Reference proteome</keyword>
<dbReference type="InterPro" id="IPR012337">
    <property type="entry name" value="RNaseH-like_sf"/>
</dbReference>
<evidence type="ECO:0000256" key="3">
    <source>
        <dbReference type="ARBA" id="ARBA00022839"/>
    </source>
</evidence>
<organism evidence="5 6">
    <name type="scientific">Chryseobacterium antibioticum</name>
    <dbReference type="NCBI Taxonomy" id="2728847"/>
    <lineage>
        <taxon>Bacteria</taxon>
        <taxon>Pseudomonadati</taxon>
        <taxon>Bacteroidota</taxon>
        <taxon>Flavobacteriia</taxon>
        <taxon>Flavobacteriales</taxon>
        <taxon>Weeksellaceae</taxon>
        <taxon>Chryseobacterium group</taxon>
        <taxon>Chryseobacterium</taxon>
    </lineage>
</organism>
<dbReference type="GO" id="GO:0006259">
    <property type="term" value="P:DNA metabolic process"/>
    <property type="evidence" value="ECO:0007669"/>
    <property type="project" value="UniProtKB-ARBA"/>
</dbReference>
<protein>
    <submittedName>
        <fullName evidence="5">Exonuclease domain-containing protein</fullName>
    </submittedName>
</protein>
<gene>
    <name evidence="5" type="ORF">HHL23_12560</name>
</gene>
<dbReference type="PANTHER" id="PTHR23044:SF61">
    <property type="entry name" value="3'-5' EXORIBONUCLEASE 1-RELATED"/>
    <property type="match status" value="1"/>
</dbReference>